<name>A0A0W0YPX5_9GAMM</name>
<dbReference type="Proteomes" id="UP000054621">
    <property type="component" value="Unassembled WGS sequence"/>
</dbReference>
<protein>
    <recommendedName>
        <fullName evidence="4">Transmembrane protein</fullName>
    </recommendedName>
</protein>
<dbReference type="PATRIC" id="fig|28087.4.peg.776"/>
<dbReference type="OrthoDB" id="5646298at2"/>
<dbReference type="EMBL" id="LNYV01000011">
    <property type="protein sequence ID" value="KTD58928.1"/>
    <property type="molecule type" value="Genomic_DNA"/>
</dbReference>
<accession>A0A0W0YPX5</accession>
<keyword evidence="1" id="KW-1133">Transmembrane helix</keyword>
<dbReference type="eggNOG" id="ENOG50329GA">
    <property type="taxonomic scope" value="Bacteria"/>
</dbReference>
<dbReference type="AlphaFoldDB" id="A0A0W0YPX5"/>
<sequence length="370" mass="42203">MNTKQDKSLQIQLITLCEEKITTLPAGEIKYYLFILLHSIKEKIHQIPKKFLETLLSFVDNPDKPHQNSSSNLNFFNELIEQYNTLQTIAQLNTFSIQFKIILLHVVGALASLLCSIAGGLLGGLVSIIRGAWNYEPFKGLGIGLVTGYWLGAILGFRDPKKLFKDEFLRQIEFGLNGLYRCMENLQQTITPNHSENKSFKHYLNEEKILQQCFENNIQRFEQFLEENITYEINSFKAGFIGGSSLHGYLGHHFYIVIKIEKSEFLFEFTQAPADTGEKPDQQELRTVKGRKIIEMLALHNKLQETMPCTVGHVLKSMKPGDNDCQTFINKVLLGTNQPATTLSRYNDMNSVGSMIGFFIKNSVLSPRFF</sequence>
<feature type="transmembrane region" description="Helical" evidence="1">
    <location>
        <begin position="138"/>
        <end position="157"/>
    </location>
</feature>
<organism evidence="2 3">
    <name type="scientific">Legionella sainthelensi</name>
    <dbReference type="NCBI Taxonomy" id="28087"/>
    <lineage>
        <taxon>Bacteria</taxon>
        <taxon>Pseudomonadati</taxon>
        <taxon>Pseudomonadota</taxon>
        <taxon>Gammaproteobacteria</taxon>
        <taxon>Legionellales</taxon>
        <taxon>Legionellaceae</taxon>
        <taxon>Legionella</taxon>
    </lineage>
</organism>
<keyword evidence="1" id="KW-0472">Membrane</keyword>
<gene>
    <name evidence="2" type="ORF">Lsai_0728</name>
</gene>
<evidence type="ECO:0008006" key="4">
    <source>
        <dbReference type="Google" id="ProtNLM"/>
    </source>
</evidence>
<keyword evidence="1" id="KW-0812">Transmembrane</keyword>
<comment type="caution">
    <text evidence="2">The sequence shown here is derived from an EMBL/GenBank/DDBJ whole genome shotgun (WGS) entry which is preliminary data.</text>
</comment>
<proteinExistence type="predicted"/>
<evidence type="ECO:0000256" key="1">
    <source>
        <dbReference type="SAM" id="Phobius"/>
    </source>
</evidence>
<dbReference type="STRING" id="28087.Lsai_0728"/>
<feature type="transmembrane region" description="Helical" evidence="1">
    <location>
        <begin position="101"/>
        <end position="126"/>
    </location>
</feature>
<dbReference type="RefSeq" id="WP_051544748.1">
    <property type="nucleotide sequence ID" value="NZ_CAAAJE010000023.1"/>
</dbReference>
<reference evidence="2 3" key="1">
    <citation type="submission" date="2015-11" db="EMBL/GenBank/DDBJ databases">
        <title>Genomic analysis of 38 Legionella species identifies large and diverse effector repertoires.</title>
        <authorList>
            <person name="Burstein D."/>
            <person name="Amaro F."/>
            <person name="Zusman T."/>
            <person name="Lifshitz Z."/>
            <person name="Cohen O."/>
            <person name="Gilbert J.A."/>
            <person name="Pupko T."/>
            <person name="Shuman H.A."/>
            <person name="Segal G."/>
        </authorList>
    </citation>
    <scope>NUCLEOTIDE SEQUENCE [LARGE SCALE GENOMIC DNA]</scope>
    <source>
        <strain evidence="2 3">Mt.St.Helens-4</strain>
    </source>
</reference>
<evidence type="ECO:0000313" key="3">
    <source>
        <dbReference type="Proteomes" id="UP000054621"/>
    </source>
</evidence>
<evidence type="ECO:0000313" key="2">
    <source>
        <dbReference type="EMBL" id="KTD58928.1"/>
    </source>
</evidence>